<evidence type="ECO:0000313" key="21">
    <source>
        <dbReference type="EMBL" id="SDA47244.1"/>
    </source>
</evidence>
<organism evidence="21 22">
    <name type="scientific">Allisonella histaminiformans</name>
    <dbReference type="NCBI Taxonomy" id="209880"/>
    <lineage>
        <taxon>Bacteria</taxon>
        <taxon>Bacillati</taxon>
        <taxon>Bacillota</taxon>
        <taxon>Negativicutes</taxon>
        <taxon>Veillonellales</taxon>
        <taxon>Veillonellaceae</taxon>
        <taxon>Allisonella</taxon>
    </lineage>
</organism>
<dbReference type="PANTHER" id="PTHR11136:SF0">
    <property type="entry name" value="DIHYDROFOLATE SYNTHETASE-RELATED"/>
    <property type="match status" value="1"/>
</dbReference>
<evidence type="ECO:0000256" key="14">
    <source>
        <dbReference type="ARBA" id="ARBA00022909"/>
    </source>
</evidence>
<evidence type="ECO:0000256" key="5">
    <source>
        <dbReference type="ARBA" id="ARBA00011245"/>
    </source>
</evidence>
<comment type="subunit">
    <text evidence="5">Monomer.</text>
</comment>
<dbReference type="SUPFAM" id="SSF53244">
    <property type="entry name" value="MurD-like peptide ligases, peptide-binding domain"/>
    <property type="match status" value="1"/>
</dbReference>
<evidence type="ECO:0000313" key="22">
    <source>
        <dbReference type="Proteomes" id="UP000199689"/>
    </source>
</evidence>
<dbReference type="InterPro" id="IPR013221">
    <property type="entry name" value="Mur_ligase_cen"/>
</dbReference>
<dbReference type="GeneID" id="87755782"/>
<dbReference type="NCBIfam" id="TIGR01499">
    <property type="entry name" value="folC"/>
    <property type="match status" value="1"/>
</dbReference>
<dbReference type="GO" id="GO:0046656">
    <property type="term" value="P:folic acid biosynthetic process"/>
    <property type="evidence" value="ECO:0007669"/>
    <property type="project" value="UniProtKB-KW"/>
</dbReference>
<evidence type="ECO:0000256" key="3">
    <source>
        <dbReference type="ARBA" id="ARBA00005150"/>
    </source>
</evidence>
<evidence type="ECO:0000256" key="15">
    <source>
        <dbReference type="ARBA" id="ARBA00030592"/>
    </source>
</evidence>
<feature type="domain" description="Mur ligase central" evidence="20">
    <location>
        <begin position="44"/>
        <end position="269"/>
    </location>
</feature>
<dbReference type="GO" id="GO:0008841">
    <property type="term" value="F:dihydrofolate synthase activity"/>
    <property type="evidence" value="ECO:0007669"/>
    <property type="project" value="UniProtKB-EC"/>
</dbReference>
<evidence type="ECO:0000256" key="2">
    <source>
        <dbReference type="ARBA" id="ARBA00004799"/>
    </source>
</evidence>
<keyword evidence="12 18" id="KW-0067">ATP-binding</keyword>
<dbReference type="Proteomes" id="UP000199689">
    <property type="component" value="Unassembled WGS sequence"/>
</dbReference>
<accession>A0A1G5VNH4</accession>
<evidence type="ECO:0000256" key="13">
    <source>
        <dbReference type="ARBA" id="ARBA00022842"/>
    </source>
</evidence>
<evidence type="ECO:0000256" key="18">
    <source>
        <dbReference type="PIRNR" id="PIRNR001563"/>
    </source>
</evidence>
<dbReference type="Gene3D" id="3.40.1190.10">
    <property type="entry name" value="Mur-like, catalytic domain"/>
    <property type="match status" value="1"/>
</dbReference>
<dbReference type="Gene3D" id="3.90.190.20">
    <property type="entry name" value="Mur ligase, C-terminal domain"/>
    <property type="match status" value="1"/>
</dbReference>
<keyword evidence="9 18" id="KW-0436">Ligase</keyword>
<dbReference type="GO" id="GO:0005737">
    <property type="term" value="C:cytoplasm"/>
    <property type="evidence" value="ECO:0007669"/>
    <property type="project" value="TreeGrafter"/>
</dbReference>
<evidence type="ECO:0000256" key="6">
    <source>
        <dbReference type="ARBA" id="ARBA00013023"/>
    </source>
</evidence>
<dbReference type="RefSeq" id="WP_091364001.1">
    <property type="nucleotide sequence ID" value="NZ_FMXA01000008.1"/>
</dbReference>
<reference evidence="21 22" key="1">
    <citation type="submission" date="2016-10" db="EMBL/GenBank/DDBJ databases">
        <authorList>
            <person name="de Groot N.N."/>
        </authorList>
    </citation>
    <scope>NUCLEOTIDE SEQUENCE [LARGE SCALE GENOMIC DNA]</scope>
    <source>
        <strain evidence="21 22">DSM 15230</strain>
    </source>
</reference>
<proteinExistence type="inferred from homology"/>
<evidence type="ECO:0000256" key="11">
    <source>
        <dbReference type="ARBA" id="ARBA00022741"/>
    </source>
</evidence>
<evidence type="ECO:0000256" key="16">
    <source>
        <dbReference type="ARBA" id="ARBA00047493"/>
    </source>
</evidence>
<gene>
    <name evidence="21" type="ORF">SAMN02910343_00750</name>
</gene>
<evidence type="ECO:0000256" key="10">
    <source>
        <dbReference type="ARBA" id="ARBA00022723"/>
    </source>
</evidence>
<dbReference type="InterPro" id="IPR001645">
    <property type="entry name" value="Folylpolyglutamate_synth"/>
</dbReference>
<comment type="catalytic activity">
    <reaction evidence="16">
        <text>(6S)-5,6,7,8-tetrahydrofolyl-(gamma-L-Glu)(n) + L-glutamate + ATP = (6S)-5,6,7,8-tetrahydrofolyl-(gamma-L-Glu)(n+1) + ADP + phosphate + H(+)</text>
        <dbReference type="Rhea" id="RHEA:10580"/>
        <dbReference type="Rhea" id="RHEA-COMP:14738"/>
        <dbReference type="Rhea" id="RHEA-COMP:14740"/>
        <dbReference type="ChEBI" id="CHEBI:15378"/>
        <dbReference type="ChEBI" id="CHEBI:29985"/>
        <dbReference type="ChEBI" id="CHEBI:30616"/>
        <dbReference type="ChEBI" id="CHEBI:43474"/>
        <dbReference type="ChEBI" id="CHEBI:141005"/>
        <dbReference type="ChEBI" id="CHEBI:456216"/>
        <dbReference type="EC" id="6.3.2.17"/>
    </reaction>
</comment>
<keyword evidence="11 18" id="KW-0547">Nucleotide-binding</keyword>
<evidence type="ECO:0000259" key="20">
    <source>
        <dbReference type="Pfam" id="PF08245"/>
    </source>
</evidence>
<dbReference type="EC" id="6.3.2.17" evidence="7"/>
<comment type="pathway">
    <text evidence="3">Cofactor biosynthesis; tetrahydrofolylpolyglutamate biosynthesis.</text>
</comment>
<dbReference type="AlphaFoldDB" id="A0A1G5VNH4"/>
<keyword evidence="22" id="KW-1185">Reference proteome</keyword>
<evidence type="ECO:0000259" key="19">
    <source>
        <dbReference type="Pfam" id="PF02875"/>
    </source>
</evidence>
<comment type="pathway">
    <text evidence="2">Cofactor biosynthesis; tetrahydrofolate biosynthesis; 7,8-dihydrofolate from 2-amino-4-hydroxy-6-hydroxymethyl-7,8-dihydropteridine diphosphate and 4-aminobenzoate: step 2/2.</text>
</comment>
<evidence type="ECO:0000256" key="4">
    <source>
        <dbReference type="ARBA" id="ARBA00008276"/>
    </source>
</evidence>
<evidence type="ECO:0000256" key="8">
    <source>
        <dbReference type="ARBA" id="ARBA00019357"/>
    </source>
</evidence>
<comment type="catalytic activity">
    <reaction evidence="17">
        <text>7,8-dihydropteroate + L-glutamate + ATP = 7,8-dihydrofolate + ADP + phosphate + H(+)</text>
        <dbReference type="Rhea" id="RHEA:23584"/>
        <dbReference type="ChEBI" id="CHEBI:15378"/>
        <dbReference type="ChEBI" id="CHEBI:17839"/>
        <dbReference type="ChEBI" id="CHEBI:29985"/>
        <dbReference type="ChEBI" id="CHEBI:30616"/>
        <dbReference type="ChEBI" id="CHEBI:43474"/>
        <dbReference type="ChEBI" id="CHEBI:57451"/>
        <dbReference type="ChEBI" id="CHEBI:456216"/>
        <dbReference type="EC" id="6.3.2.12"/>
    </reaction>
</comment>
<evidence type="ECO:0000256" key="7">
    <source>
        <dbReference type="ARBA" id="ARBA00013025"/>
    </source>
</evidence>
<name>A0A1G5VNH4_9FIRM</name>
<dbReference type="OrthoDB" id="9809356at2"/>
<dbReference type="EMBL" id="FMXA01000008">
    <property type="protein sequence ID" value="SDA47244.1"/>
    <property type="molecule type" value="Genomic_DNA"/>
</dbReference>
<evidence type="ECO:0000256" key="17">
    <source>
        <dbReference type="ARBA" id="ARBA00049161"/>
    </source>
</evidence>
<dbReference type="PROSITE" id="PS01012">
    <property type="entry name" value="FOLYLPOLYGLU_SYNT_2"/>
    <property type="match status" value="1"/>
</dbReference>
<evidence type="ECO:0000256" key="1">
    <source>
        <dbReference type="ARBA" id="ARBA00001946"/>
    </source>
</evidence>
<comment type="similarity">
    <text evidence="4 18">Belongs to the folylpolyglutamate synthase family.</text>
</comment>
<evidence type="ECO:0000256" key="12">
    <source>
        <dbReference type="ARBA" id="ARBA00022840"/>
    </source>
</evidence>
<keyword evidence="10" id="KW-0479">Metal-binding</keyword>
<dbReference type="InterPro" id="IPR036565">
    <property type="entry name" value="Mur-like_cat_sf"/>
</dbReference>
<dbReference type="GO" id="GO:0046872">
    <property type="term" value="F:metal ion binding"/>
    <property type="evidence" value="ECO:0007669"/>
    <property type="project" value="UniProtKB-KW"/>
</dbReference>
<dbReference type="GO" id="GO:0004326">
    <property type="term" value="F:tetrahydrofolylpolyglutamate synthase activity"/>
    <property type="evidence" value="ECO:0007669"/>
    <property type="project" value="UniProtKB-EC"/>
</dbReference>
<dbReference type="STRING" id="209880.SAMN02910343_00750"/>
<dbReference type="EC" id="6.3.2.12" evidence="6"/>
<dbReference type="InterPro" id="IPR036615">
    <property type="entry name" value="Mur_ligase_C_dom_sf"/>
</dbReference>
<dbReference type="InterPro" id="IPR018109">
    <property type="entry name" value="Folylpolyglutamate_synth_CS"/>
</dbReference>
<dbReference type="SUPFAM" id="SSF53623">
    <property type="entry name" value="MurD-like peptide ligases, catalytic domain"/>
    <property type="match status" value="1"/>
</dbReference>
<feature type="domain" description="Mur ligase C-terminal" evidence="19">
    <location>
        <begin position="296"/>
        <end position="413"/>
    </location>
</feature>
<dbReference type="Pfam" id="PF08245">
    <property type="entry name" value="Mur_ligase_M"/>
    <property type="match status" value="1"/>
</dbReference>
<dbReference type="FunFam" id="3.40.1190.10:FF:000004">
    <property type="entry name" value="Dihydrofolate synthase/folylpolyglutamate synthase"/>
    <property type="match status" value="1"/>
</dbReference>
<keyword evidence="13" id="KW-0460">Magnesium</keyword>
<protein>
    <recommendedName>
        <fullName evidence="8">Dihydrofolate synthase/folylpolyglutamate synthase</fullName>
        <ecNumber evidence="6">6.3.2.12</ecNumber>
        <ecNumber evidence="7">6.3.2.17</ecNumber>
    </recommendedName>
    <alternativeName>
        <fullName evidence="15">Tetrahydrofolylpolyglutamate synthase</fullName>
    </alternativeName>
</protein>
<keyword evidence="14" id="KW-0289">Folate biosynthesis</keyword>
<dbReference type="GO" id="GO:0005524">
    <property type="term" value="F:ATP binding"/>
    <property type="evidence" value="ECO:0007669"/>
    <property type="project" value="UniProtKB-KW"/>
</dbReference>
<dbReference type="Pfam" id="PF02875">
    <property type="entry name" value="Mur_ligase_C"/>
    <property type="match status" value="1"/>
</dbReference>
<comment type="cofactor">
    <cofactor evidence="1">
        <name>Mg(2+)</name>
        <dbReference type="ChEBI" id="CHEBI:18420"/>
    </cofactor>
</comment>
<dbReference type="PIRSF" id="PIRSF001563">
    <property type="entry name" value="Folylpolyglu_synth"/>
    <property type="match status" value="1"/>
</dbReference>
<dbReference type="PANTHER" id="PTHR11136">
    <property type="entry name" value="FOLYLPOLYGLUTAMATE SYNTHASE-RELATED"/>
    <property type="match status" value="1"/>
</dbReference>
<evidence type="ECO:0000256" key="9">
    <source>
        <dbReference type="ARBA" id="ARBA00022598"/>
    </source>
</evidence>
<sequence length="430" mass="47040">MNYRESISYLEKAVSFGIKPGLERISALLKYLGNPEKKYKIIHVTGTNGKGSTTAMITAALEAAHIKAGRYVSPHLVEYTERIYAMGKDISREDFAYVATAVRHAAESIVEEGYEAPTEFELLTAMAFLYFAKVGVEYAVVEVGMGGLYDSTNVIVPVVSVITNVAMDHMQYLGNTLTEIAHNKAGIIKESVPCVTAASGEALTQIQKEAKEKHAPLYIYGRDFAEIARHAVHGGQIVSFRIGEKETGDIHISLVGPHQAINAAGAVMALKIVSGSDPRVTGDAVRYGLAHTRWPGRFDMHHVGNIPFVMDGAHNSAGAVTLKASLEEQFPDKRRLVVFTSLKDKDTDKVIRLIMRPQDKVFITTAPTPRSRSEDDIAAMLPCPYKEEPDTDTALNDAVAEAKDGDMVLVCGSLYILGEVITWLNRQEDK</sequence>
<dbReference type="InterPro" id="IPR004101">
    <property type="entry name" value="Mur_ligase_C"/>
</dbReference>